<dbReference type="InterPro" id="IPR050300">
    <property type="entry name" value="GDXG_lipolytic_enzyme"/>
</dbReference>
<keyword evidence="3" id="KW-1185">Reference proteome</keyword>
<keyword evidence="1" id="KW-0378">Hydrolase</keyword>
<dbReference type="OrthoDB" id="6495301at2759"/>
<dbReference type="EMBL" id="SGPM01000294">
    <property type="protein sequence ID" value="THH26949.1"/>
    <property type="molecule type" value="Genomic_DNA"/>
</dbReference>
<accession>A0A4S4MMB3</accession>
<dbReference type="Gene3D" id="3.40.50.1820">
    <property type="entry name" value="alpha/beta hydrolase"/>
    <property type="match status" value="1"/>
</dbReference>
<gene>
    <name evidence="2" type="ORF">EUX98_g7238</name>
</gene>
<dbReference type="SUPFAM" id="SSF53474">
    <property type="entry name" value="alpha/beta-Hydrolases"/>
    <property type="match status" value="1"/>
</dbReference>
<evidence type="ECO:0000256" key="1">
    <source>
        <dbReference type="ARBA" id="ARBA00022801"/>
    </source>
</evidence>
<dbReference type="AlphaFoldDB" id="A0A4S4MMB3"/>
<dbReference type="PANTHER" id="PTHR48081">
    <property type="entry name" value="AB HYDROLASE SUPERFAMILY PROTEIN C4A8.06C"/>
    <property type="match status" value="1"/>
</dbReference>
<evidence type="ECO:0000313" key="3">
    <source>
        <dbReference type="Proteomes" id="UP000308730"/>
    </source>
</evidence>
<reference evidence="2 3" key="1">
    <citation type="submission" date="2019-02" db="EMBL/GenBank/DDBJ databases">
        <title>Genome sequencing of the rare red list fungi Antrodiella citrinella (Flaviporus citrinellus).</title>
        <authorList>
            <person name="Buettner E."/>
            <person name="Kellner H."/>
        </authorList>
    </citation>
    <scope>NUCLEOTIDE SEQUENCE [LARGE SCALE GENOMIC DNA]</scope>
    <source>
        <strain evidence="2 3">DSM 108506</strain>
    </source>
</reference>
<dbReference type="GO" id="GO:0016787">
    <property type="term" value="F:hydrolase activity"/>
    <property type="evidence" value="ECO:0007669"/>
    <property type="project" value="UniProtKB-KW"/>
</dbReference>
<dbReference type="InterPro" id="IPR029058">
    <property type="entry name" value="AB_hydrolase_fold"/>
</dbReference>
<dbReference type="PANTHER" id="PTHR48081:SF33">
    <property type="entry name" value="KYNURENINE FORMAMIDASE"/>
    <property type="match status" value="1"/>
</dbReference>
<organism evidence="2 3">
    <name type="scientific">Antrodiella citrinella</name>
    <dbReference type="NCBI Taxonomy" id="2447956"/>
    <lineage>
        <taxon>Eukaryota</taxon>
        <taxon>Fungi</taxon>
        <taxon>Dikarya</taxon>
        <taxon>Basidiomycota</taxon>
        <taxon>Agaricomycotina</taxon>
        <taxon>Agaricomycetes</taxon>
        <taxon>Polyporales</taxon>
        <taxon>Steccherinaceae</taxon>
        <taxon>Antrodiella</taxon>
    </lineage>
</organism>
<evidence type="ECO:0000313" key="2">
    <source>
        <dbReference type="EMBL" id="THH26949.1"/>
    </source>
</evidence>
<comment type="caution">
    <text evidence="2">The sequence shown here is derived from an EMBL/GenBank/DDBJ whole genome shotgun (WGS) entry which is preliminary data.</text>
</comment>
<sequence length="279" mass="30769">MSDIPYAAEDPLQSFDYYQPPDYHPAPLLVFVHGGAWRSSVVLSSSSSHHSPFFHSEDKADHAALARSLAAATHCPVAVPNYRLTSPATPHQHPVHARDILSFLHFLVHKYSPPSAIYLIGHSCSAHMLASIFLAPSCPPDTLTPSPDLLRAVKGFVLSEGIYDVDLLLQSFPSYKQWFIAHTFGDRPSYPEVNVAAYALRPGGDHARWLVVHNKNDPLVDLVQSETFFAHLARLHAREDAKGVVTSDFTTLTPNGHNDIFKEDAYVDLVAQFVKAAQA</sequence>
<name>A0A4S4MMB3_9APHY</name>
<protein>
    <submittedName>
        <fullName evidence="2">Uncharacterized protein</fullName>
    </submittedName>
</protein>
<dbReference type="Proteomes" id="UP000308730">
    <property type="component" value="Unassembled WGS sequence"/>
</dbReference>
<proteinExistence type="predicted"/>